<proteinExistence type="predicted"/>
<dbReference type="Gene3D" id="2.60.40.1120">
    <property type="entry name" value="Carboxypeptidase-like, regulatory domain"/>
    <property type="match status" value="1"/>
</dbReference>
<dbReference type="InterPro" id="IPR036942">
    <property type="entry name" value="Beta-barrel_TonB_sf"/>
</dbReference>
<keyword evidence="7" id="KW-0732">Signal</keyword>
<dbReference type="InterPro" id="IPR039426">
    <property type="entry name" value="TonB-dep_rcpt-like"/>
</dbReference>
<dbReference type="Pfam" id="PF25183">
    <property type="entry name" value="OMP_b-brl_4"/>
    <property type="match status" value="2"/>
</dbReference>
<keyword evidence="10" id="KW-1185">Reference proteome</keyword>
<evidence type="ECO:0000256" key="2">
    <source>
        <dbReference type="ARBA" id="ARBA00022448"/>
    </source>
</evidence>
<feature type="chain" id="PRO_5045658909" evidence="7">
    <location>
        <begin position="32"/>
        <end position="1025"/>
    </location>
</feature>
<keyword evidence="9" id="KW-0675">Receptor</keyword>
<accession>A0ABX6T553</accession>
<keyword evidence="3" id="KW-1134">Transmembrane beta strand</keyword>
<dbReference type="PANTHER" id="PTHR30069:SF46">
    <property type="entry name" value="OAR PROTEIN"/>
    <property type="match status" value="1"/>
</dbReference>
<keyword evidence="4" id="KW-0812">Transmembrane</keyword>
<dbReference type="Gene3D" id="2.170.130.10">
    <property type="entry name" value="TonB-dependent receptor, plug domain"/>
    <property type="match status" value="1"/>
</dbReference>
<organism evidence="9 10">
    <name type="scientific">Sphingomonas sediminicola</name>
    <dbReference type="NCBI Taxonomy" id="386874"/>
    <lineage>
        <taxon>Bacteria</taxon>
        <taxon>Pseudomonadati</taxon>
        <taxon>Pseudomonadota</taxon>
        <taxon>Alphaproteobacteria</taxon>
        <taxon>Sphingomonadales</taxon>
        <taxon>Sphingomonadaceae</taxon>
        <taxon>Sphingomonas</taxon>
    </lineage>
</organism>
<dbReference type="Gene3D" id="2.40.170.20">
    <property type="entry name" value="TonB-dependent receptor, beta-barrel domain"/>
    <property type="match status" value="1"/>
</dbReference>
<evidence type="ECO:0000256" key="5">
    <source>
        <dbReference type="ARBA" id="ARBA00023136"/>
    </source>
</evidence>
<dbReference type="Proteomes" id="UP000516105">
    <property type="component" value="Chromosome"/>
</dbReference>
<keyword evidence="6" id="KW-0998">Cell outer membrane</keyword>
<comment type="subcellular location">
    <subcellularLocation>
        <location evidence="1">Cell outer membrane</location>
        <topology evidence="1">Multi-pass membrane protein</topology>
    </subcellularLocation>
</comment>
<dbReference type="InterPro" id="IPR013784">
    <property type="entry name" value="Carb-bd-like_fold"/>
</dbReference>
<evidence type="ECO:0000259" key="8">
    <source>
        <dbReference type="Pfam" id="PF25183"/>
    </source>
</evidence>
<name>A0ABX6T553_9SPHN</name>
<feature type="domain" description="TonB-dependent transporter Oar-like beta-barrel" evidence="8">
    <location>
        <begin position="239"/>
        <end position="323"/>
    </location>
</feature>
<dbReference type="EMBL" id="CP060782">
    <property type="protein sequence ID" value="QNP44974.1"/>
    <property type="molecule type" value="Genomic_DNA"/>
</dbReference>
<keyword evidence="5" id="KW-0472">Membrane</keyword>
<sequence>MSTIYSKRQLANGISAFAIAASLLVATPAYAQTETATLQGRVEGAAAGTQVVATDTNTGRKAIGTVDATGNYTILGLNPSTYTVTVEGREAQQTTLLVGQTAVVDFLPKAPEGGAVVVTGRRLREVRTQTVSTNITPAQIENLPQNKRNFLSFAALAPGVQVTPGDNAQVQAGGLASQFTNVFLDGMSFKNPINHGGIFGQNFGLGNPFPQVAVQEYVVETQNFGAETGQAGSAVISAITKTGGNEFHGSAFIEFQPKSFIEQPYFDKKNNVDKADYNRKQYGGELGGPIIPGKLHFYVAAEGTTQLRPTTTGTVPVDQFPQSLTSLTNISKGEDFKQRLYFGKLTGYITDEDTVNLIGYLRREDNLADIAGNALESHGRRIRTDQDRYQLQWRHNAGEFLNQLNISYDKATQDTPSVEPGPELVLLNPGPTDNVAFSEGIVGGGHFFEQGDNQKTWTIKNDSTLRMDKHTLKFGGQVVKLDLSRTVINGFLGRYYFANPCTGNPVGTPCTASFDFNTAQPIQAKINTQPDATLDAKDTQVGLYVQDEWKPDNHWTINAGLRWDYESNANNNKYVTPTAVANALRNYPGWAARGIDPEDFISDGSNRKPFYGAFQPRLGVSYDLHGDRDLVFFGGAGRYYDRQLFIQGAIEALTNQFQEVPLFFCPGGGAALGTGTGENSANCAQWTEALRDPDNLRAFAVQSAAARGLSGGSVWVLNNKSKMPFSDQFTLGLRKRFGGIQTSLAFSHIRSHNIQMFARANFYSNGWFTVALQRDGTGAVIGCSNGGDQWIIDNTPNGPFPNCPATNGQLTGFAGKLNRGLSNGKANYNAVYFTAEKPFTDQSVWGFTTALTIQSARSNVAQELNSDEFFNGPALNTYGWNKVNGVHKWMWVSSVNYRAPFGIILSGQLDLKSGPAFGNIIAPWNGLTGTVPEGACCFANMGGRFFPKKDIGYKRLDVRVAKTFKMPWGGGHELTADFQVFNVFNWLNRSYSTWGAGGGDPAPRIENSQIAGDQRSFQAGLRYKF</sequence>
<evidence type="ECO:0000256" key="4">
    <source>
        <dbReference type="ARBA" id="ARBA00022692"/>
    </source>
</evidence>
<gene>
    <name evidence="9" type="ORF">H9L14_09660</name>
</gene>
<evidence type="ECO:0000256" key="3">
    <source>
        <dbReference type="ARBA" id="ARBA00022452"/>
    </source>
</evidence>
<keyword evidence="2" id="KW-0813">Transport</keyword>
<feature type="domain" description="TonB-dependent transporter Oar-like beta-barrel" evidence="8">
    <location>
        <begin position="339"/>
        <end position="902"/>
    </location>
</feature>
<evidence type="ECO:0000313" key="9">
    <source>
        <dbReference type="EMBL" id="QNP44974.1"/>
    </source>
</evidence>
<protein>
    <submittedName>
        <fullName evidence="9">TonB-dependent receptor</fullName>
    </submittedName>
</protein>
<evidence type="ECO:0000313" key="10">
    <source>
        <dbReference type="Proteomes" id="UP000516105"/>
    </source>
</evidence>
<evidence type="ECO:0000256" key="1">
    <source>
        <dbReference type="ARBA" id="ARBA00004571"/>
    </source>
</evidence>
<reference evidence="9 10" key="1">
    <citation type="submission" date="2020-08" db="EMBL/GenBank/DDBJ databases">
        <title>Genome sequence of Sphingomonas sediminicola KACC 15039T.</title>
        <authorList>
            <person name="Hyun D.-W."/>
            <person name="Bae J.-W."/>
        </authorList>
    </citation>
    <scope>NUCLEOTIDE SEQUENCE [LARGE SCALE GENOMIC DNA]</scope>
    <source>
        <strain evidence="9 10">KACC 15039</strain>
    </source>
</reference>
<dbReference type="InterPro" id="IPR057601">
    <property type="entry name" value="Oar-like_b-barrel"/>
</dbReference>
<dbReference type="SUPFAM" id="SSF56935">
    <property type="entry name" value="Porins"/>
    <property type="match status" value="1"/>
</dbReference>
<evidence type="ECO:0000256" key="6">
    <source>
        <dbReference type="ARBA" id="ARBA00023237"/>
    </source>
</evidence>
<feature type="signal peptide" evidence="7">
    <location>
        <begin position="1"/>
        <end position="31"/>
    </location>
</feature>
<dbReference type="RefSeq" id="WP_187707931.1">
    <property type="nucleotide sequence ID" value="NZ_CP060782.1"/>
</dbReference>
<dbReference type="SUPFAM" id="SSF49452">
    <property type="entry name" value="Starch-binding domain-like"/>
    <property type="match status" value="1"/>
</dbReference>
<dbReference type="PANTHER" id="PTHR30069">
    <property type="entry name" value="TONB-DEPENDENT OUTER MEMBRANE RECEPTOR"/>
    <property type="match status" value="1"/>
</dbReference>
<dbReference type="InterPro" id="IPR037066">
    <property type="entry name" value="Plug_dom_sf"/>
</dbReference>
<evidence type="ECO:0000256" key="7">
    <source>
        <dbReference type="SAM" id="SignalP"/>
    </source>
</evidence>